<dbReference type="GO" id="GO:0044781">
    <property type="term" value="P:bacterial-type flagellum organization"/>
    <property type="evidence" value="ECO:0007669"/>
    <property type="project" value="UniProtKB-UniRule"/>
</dbReference>
<keyword evidence="2 3" id="KW-1005">Bacterial flagellum biogenesis</keyword>
<protein>
    <recommendedName>
        <fullName evidence="3">Basal-body rod modification protein FlgD</fullName>
    </recommendedName>
</protein>
<accession>A0A1I1KSY3</accession>
<comment type="similarity">
    <text evidence="1 3">Belongs to the FlgD family.</text>
</comment>
<keyword evidence="6" id="KW-1185">Reference proteome</keyword>
<organism evidence="5 6">
    <name type="scientific">Clostridium uliginosum</name>
    <dbReference type="NCBI Taxonomy" id="119641"/>
    <lineage>
        <taxon>Bacteria</taxon>
        <taxon>Bacillati</taxon>
        <taxon>Bacillota</taxon>
        <taxon>Clostridia</taxon>
        <taxon>Eubacteriales</taxon>
        <taxon>Clostridiaceae</taxon>
        <taxon>Clostridium</taxon>
    </lineage>
</organism>
<sequence>MAVIDANTAVGKNDASGIIARSNKSTTQATTDKGTPIINGKNSGFDKNSFLKILSAQLSNLDPSANQDSTAYVTQMAQFAAMEQMYNLNDTMSTFAYQQLIGKGVTMDVPDNDGKAYTGIVRGVSKEASGTYLSVEVNENGKNVYKKFDIKKLQSVLGIPDYTSSNMLVNSDFSAASALANDKDNKVVIADTDKDGKTIIIKGTIKSAFIDNGVVKVRVETIGADGNPGEIKVYPYGSIMKAGNLTDEDMNVKVDDTTKTDSSTNTQSTGTTSQTGSTSSKDSLANIDENLKTLTSILGK</sequence>
<evidence type="ECO:0000256" key="3">
    <source>
        <dbReference type="RuleBase" id="RU362076"/>
    </source>
</evidence>
<keyword evidence="5" id="KW-0969">Cilium</keyword>
<dbReference type="Proteomes" id="UP000199263">
    <property type="component" value="Unassembled WGS sequence"/>
</dbReference>
<keyword evidence="5" id="KW-0282">Flagellum</keyword>
<gene>
    <name evidence="5" type="ORF">SAMN05421842_10651</name>
</gene>
<name>A0A1I1KSY3_9CLOT</name>
<dbReference type="EMBL" id="FOMG01000006">
    <property type="protein sequence ID" value="SFC61263.1"/>
    <property type="molecule type" value="Genomic_DNA"/>
</dbReference>
<evidence type="ECO:0000313" key="5">
    <source>
        <dbReference type="EMBL" id="SFC61263.1"/>
    </source>
</evidence>
<evidence type="ECO:0000256" key="4">
    <source>
        <dbReference type="SAM" id="MobiDB-lite"/>
    </source>
</evidence>
<dbReference type="RefSeq" id="WP_090089533.1">
    <property type="nucleotide sequence ID" value="NZ_FOMG01000006.1"/>
</dbReference>
<reference evidence="5 6" key="1">
    <citation type="submission" date="2016-10" db="EMBL/GenBank/DDBJ databases">
        <authorList>
            <person name="de Groot N.N."/>
        </authorList>
    </citation>
    <scope>NUCLEOTIDE SEQUENCE [LARGE SCALE GENOMIC DNA]</scope>
    <source>
        <strain evidence="5 6">DSM 12992</strain>
    </source>
</reference>
<dbReference type="OrthoDB" id="280334at2"/>
<dbReference type="STRING" id="119641.SAMN05421842_10651"/>
<feature type="region of interest" description="Disordered" evidence="4">
    <location>
        <begin position="255"/>
        <end position="283"/>
    </location>
</feature>
<feature type="compositionally biased region" description="Low complexity" evidence="4">
    <location>
        <begin position="260"/>
        <end position="283"/>
    </location>
</feature>
<evidence type="ECO:0000313" key="6">
    <source>
        <dbReference type="Proteomes" id="UP000199263"/>
    </source>
</evidence>
<evidence type="ECO:0000256" key="2">
    <source>
        <dbReference type="ARBA" id="ARBA00022795"/>
    </source>
</evidence>
<evidence type="ECO:0000256" key="1">
    <source>
        <dbReference type="ARBA" id="ARBA00010577"/>
    </source>
</evidence>
<dbReference type="Pfam" id="PF03963">
    <property type="entry name" value="FlgD"/>
    <property type="match status" value="1"/>
</dbReference>
<dbReference type="InterPro" id="IPR005648">
    <property type="entry name" value="FlgD"/>
</dbReference>
<keyword evidence="5" id="KW-0966">Cell projection</keyword>
<proteinExistence type="inferred from homology"/>
<comment type="function">
    <text evidence="3">Required for flagellar hook formation. May act as a scaffolding protein.</text>
</comment>
<dbReference type="AlphaFoldDB" id="A0A1I1KSY3"/>